<dbReference type="RefSeq" id="XP_002954775.1">
    <property type="nucleotide sequence ID" value="XM_002954729.1"/>
</dbReference>
<dbReference type="PROSITE" id="PS50157">
    <property type="entry name" value="ZINC_FINGER_C2H2_2"/>
    <property type="match status" value="1"/>
</dbReference>
<dbReference type="Gene3D" id="4.10.1110.10">
    <property type="entry name" value="AN1-like Zinc finger"/>
    <property type="match status" value="2"/>
</dbReference>
<evidence type="ECO:0000256" key="4">
    <source>
        <dbReference type="ARBA" id="ARBA00022771"/>
    </source>
</evidence>
<feature type="non-terminal residue" evidence="10">
    <location>
        <position position="260"/>
    </location>
</feature>
<feature type="compositionally biased region" description="Low complexity" evidence="7">
    <location>
        <begin position="154"/>
        <end position="176"/>
    </location>
</feature>
<dbReference type="AlphaFoldDB" id="D8U802"/>
<evidence type="ECO:0000256" key="1">
    <source>
        <dbReference type="ARBA" id="ARBA00003732"/>
    </source>
</evidence>
<name>D8U802_VOLCA</name>
<evidence type="ECO:0000313" key="11">
    <source>
        <dbReference type="Proteomes" id="UP000001058"/>
    </source>
</evidence>
<feature type="non-terminal residue" evidence="10">
    <location>
        <position position="1"/>
    </location>
</feature>
<protein>
    <submittedName>
        <fullName evidence="10">Uncharacterized protein</fullName>
    </submittedName>
</protein>
<evidence type="ECO:0000313" key="10">
    <source>
        <dbReference type="EMBL" id="EFJ44181.1"/>
    </source>
</evidence>
<dbReference type="GeneID" id="9621454"/>
<dbReference type="PANTHER" id="PTHR14677">
    <property type="entry name" value="ARSENITE INDUCUBLE RNA ASSOCIATED PROTEIN AIP-1-RELATED"/>
    <property type="match status" value="1"/>
</dbReference>
<evidence type="ECO:0000256" key="7">
    <source>
        <dbReference type="SAM" id="MobiDB-lite"/>
    </source>
</evidence>
<keyword evidence="4 6" id="KW-0863">Zinc-finger</keyword>
<dbReference type="InterPro" id="IPR013087">
    <property type="entry name" value="Znf_C2H2_type"/>
</dbReference>
<evidence type="ECO:0000256" key="2">
    <source>
        <dbReference type="ARBA" id="ARBA00022723"/>
    </source>
</evidence>
<evidence type="ECO:0000256" key="6">
    <source>
        <dbReference type="PROSITE-ProRule" id="PRU00042"/>
    </source>
</evidence>
<dbReference type="SUPFAM" id="SSF118310">
    <property type="entry name" value="AN1-like Zinc finger"/>
    <property type="match status" value="2"/>
</dbReference>
<evidence type="ECO:0000256" key="3">
    <source>
        <dbReference type="ARBA" id="ARBA00022737"/>
    </source>
</evidence>
<dbReference type="Pfam" id="PF01428">
    <property type="entry name" value="zf-AN1"/>
    <property type="match status" value="2"/>
</dbReference>
<feature type="domain" description="AN1-type" evidence="9">
    <location>
        <begin position="88"/>
        <end position="138"/>
    </location>
</feature>
<keyword evidence="2" id="KW-0479">Metal-binding</keyword>
<dbReference type="InterPro" id="IPR000058">
    <property type="entry name" value="Znf_AN1"/>
</dbReference>
<evidence type="ECO:0000256" key="5">
    <source>
        <dbReference type="ARBA" id="ARBA00022833"/>
    </source>
</evidence>
<reference evidence="10 11" key="1">
    <citation type="journal article" date="2010" name="Science">
        <title>Genomic analysis of organismal complexity in the multicellular green alga Volvox carteri.</title>
        <authorList>
            <person name="Prochnik S.E."/>
            <person name="Umen J."/>
            <person name="Nedelcu A.M."/>
            <person name="Hallmann A."/>
            <person name="Miller S.M."/>
            <person name="Nishii I."/>
            <person name="Ferris P."/>
            <person name="Kuo A."/>
            <person name="Mitros T."/>
            <person name="Fritz-Laylin L.K."/>
            <person name="Hellsten U."/>
            <person name="Chapman J."/>
            <person name="Simakov O."/>
            <person name="Rensing S.A."/>
            <person name="Terry A."/>
            <person name="Pangilinan J."/>
            <person name="Kapitonov V."/>
            <person name="Jurka J."/>
            <person name="Salamov A."/>
            <person name="Shapiro H."/>
            <person name="Schmutz J."/>
            <person name="Grimwood J."/>
            <person name="Lindquist E."/>
            <person name="Lucas S."/>
            <person name="Grigoriev I.V."/>
            <person name="Schmitt R."/>
            <person name="Kirk D."/>
            <person name="Rokhsar D.S."/>
        </authorList>
    </citation>
    <scope>NUCLEOTIDE SEQUENCE [LARGE SCALE GENOMIC DNA]</scope>
    <source>
        <strain evidence="11">f. Nagariensis / Eve</strain>
    </source>
</reference>
<dbReference type="PANTHER" id="PTHR14677:SF20">
    <property type="entry name" value="ZINC FINGER AN1-TYPE CONTAINING 2A-RELATED"/>
    <property type="match status" value="1"/>
</dbReference>
<dbReference type="PROSITE" id="PS00028">
    <property type="entry name" value="ZINC_FINGER_C2H2_1"/>
    <property type="match status" value="1"/>
</dbReference>
<dbReference type="OrthoDB" id="431929at2759"/>
<proteinExistence type="predicted"/>
<dbReference type="InterPro" id="IPR057357">
    <property type="entry name" value="Znf-C2H2_ZFAND2A/B"/>
</dbReference>
<sequence length="260" mass="28524">EIGDHCSVEDCGQIDFLPFKCDCCNRTFCLEHRSYVAHSCPNAGAKETTVIVCPICAKGMRLKPGQDPSEAFDVHQRTDCDPANYDRVHKKPRCPVSGCKEKLTTINAYRCKHCSQRVCLRHRDPGDHKCIEAQGGLGILSACTSMKRSRDCLSSAAAPSSTTTSATTTTKTTTTSRNRNLNDNGINSSNANPLIPPHLPELCPQCGASFATVERLIQHVEDFHPTAAAVPERSAAAAYRCYFCSRTFHDPVLLVQHSER</sequence>
<dbReference type="InParanoid" id="D8U802"/>
<keyword evidence="5" id="KW-0862">Zinc</keyword>
<feature type="domain" description="C2H2-type" evidence="8">
    <location>
        <begin position="201"/>
        <end position="224"/>
    </location>
</feature>
<dbReference type="InterPro" id="IPR035896">
    <property type="entry name" value="AN1-like_Znf"/>
</dbReference>
<keyword evidence="11" id="KW-1185">Reference proteome</keyword>
<dbReference type="STRING" id="3068.D8U802"/>
<organism evidence="11">
    <name type="scientific">Volvox carteri f. nagariensis</name>
    <dbReference type="NCBI Taxonomy" id="3068"/>
    <lineage>
        <taxon>Eukaryota</taxon>
        <taxon>Viridiplantae</taxon>
        <taxon>Chlorophyta</taxon>
        <taxon>core chlorophytes</taxon>
        <taxon>Chlorophyceae</taxon>
        <taxon>CS clade</taxon>
        <taxon>Chlamydomonadales</taxon>
        <taxon>Volvocaceae</taxon>
        <taxon>Volvox</taxon>
    </lineage>
</organism>
<dbReference type="GO" id="GO:0005737">
    <property type="term" value="C:cytoplasm"/>
    <property type="evidence" value="ECO:0007669"/>
    <property type="project" value="TreeGrafter"/>
</dbReference>
<dbReference type="FunCoup" id="D8U802">
    <property type="interactions" value="1371"/>
</dbReference>
<feature type="compositionally biased region" description="Polar residues" evidence="7">
    <location>
        <begin position="177"/>
        <end position="191"/>
    </location>
</feature>
<feature type="region of interest" description="Disordered" evidence="7">
    <location>
        <begin position="154"/>
        <end position="191"/>
    </location>
</feature>
<dbReference type="SMART" id="SM00154">
    <property type="entry name" value="ZnF_AN1"/>
    <property type="match status" value="2"/>
</dbReference>
<gene>
    <name evidence="10" type="ORF">VOLCADRAFT_45245</name>
</gene>
<dbReference type="EMBL" id="GL378366">
    <property type="protein sequence ID" value="EFJ44181.1"/>
    <property type="molecule type" value="Genomic_DNA"/>
</dbReference>
<dbReference type="Pfam" id="PF25403">
    <property type="entry name" value="zf-C2H2_ZFAND2"/>
    <property type="match status" value="1"/>
</dbReference>
<evidence type="ECO:0000259" key="9">
    <source>
        <dbReference type="PROSITE" id="PS51039"/>
    </source>
</evidence>
<dbReference type="PROSITE" id="PS51039">
    <property type="entry name" value="ZF_AN1"/>
    <property type="match status" value="2"/>
</dbReference>
<dbReference type="KEGG" id="vcn:VOLCADRAFT_45245"/>
<dbReference type="eggNOG" id="KOG3183">
    <property type="taxonomic scope" value="Eukaryota"/>
</dbReference>
<comment type="function">
    <text evidence="1">May be involved in environmental stress response.</text>
</comment>
<dbReference type="Gene3D" id="3.30.160.60">
    <property type="entry name" value="Classic Zinc Finger"/>
    <property type="match status" value="1"/>
</dbReference>
<evidence type="ECO:0000259" key="8">
    <source>
        <dbReference type="PROSITE" id="PS50157"/>
    </source>
</evidence>
<feature type="domain" description="AN1-type" evidence="9">
    <location>
        <begin position="1"/>
        <end position="48"/>
    </location>
</feature>
<accession>D8U802</accession>
<dbReference type="Proteomes" id="UP000001058">
    <property type="component" value="Unassembled WGS sequence"/>
</dbReference>
<keyword evidence="3" id="KW-0677">Repeat</keyword>
<dbReference type="GO" id="GO:0008270">
    <property type="term" value="F:zinc ion binding"/>
    <property type="evidence" value="ECO:0007669"/>
    <property type="project" value="UniProtKB-KW"/>
</dbReference>